<keyword evidence="2" id="KW-1185">Reference proteome</keyword>
<name>A0ABR9VKK2_9CYAN</name>
<sequence>MSINDVLADFEGDDFVSPRLICATYTFNQQGTSLYYYTYGQDSQGFDAGLKLDFFADKVRFTNFKKPHPVKKYEPYFDKFIDGCSCSYDEIQQKFTLSSSITIETLNIMAQHWMISVDKFINTLLVAYYLLWDAEDNDWINSSFWECGDFKGVLPYPKR</sequence>
<organism evidence="1 2">
    <name type="scientific">Sphaerospermopsis aphanizomenoides LEGE 00250</name>
    <dbReference type="NCBI Taxonomy" id="2777972"/>
    <lineage>
        <taxon>Bacteria</taxon>
        <taxon>Bacillati</taxon>
        <taxon>Cyanobacteriota</taxon>
        <taxon>Cyanophyceae</taxon>
        <taxon>Nostocales</taxon>
        <taxon>Aphanizomenonaceae</taxon>
        <taxon>Sphaerospermopsis</taxon>
        <taxon>Sphaerospermopsis aphanizomenoides</taxon>
    </lineage>
</organism>
<comment type="caution">
    <text evidence="1">The sequence shown here is derived from an EMBL/GenBank/DDBJ whole genome shotgun (WGS) entry which is preliminary data.</text>
</comment>
<reference evidence="1 2" key="1">
    <citation type="submission" date="2020-10" db="EMBL/GenBank/DDBJ databases">
        <authorList>
            <person name="Castelo-Branco R."/>
            <person name="Eusebio N."/>
            <person name="Adriana R."/>
            <person name="Vieira A."/>
            <person name="Brugerolle De Fraissinette N."/>
            <person name="Rezende De Castro R."/>
            <person name="Schneider M.P."/>
            <person name="Vasconcelos V."/>
            <person name="Leao P.N."/>
        </authorList>
    </citation>
    <scope>NUCLEOTIDE SEQUENCE [LARGE SCALE GENOMIC DNA]</scope>
    <source>
        <strain evidence="1 2">LEGE 00250</strain>
    </source>
</reference>
<evidence type="ECO:0000313" key="2">
    <source>
        <dbReference type="Proteomes" id="UP000606776"/>
    </source>
</evidence>
<proteinExistence type="predicted"/>
<dbReference type="Proteomes" id="UP000606776">
    <property type="component" value="Unassembled WGS sequence"/>
</dbReference>
<evidence type="ECO:0000313" key="1">
    <source>
        <dbReference type="EMBL" id="MBE9239008.1"/>
    </source>
</evidence>
<protein>
    <submittedName>
        <fullName evidence="1">Uncharacterized protein</fullName>
    </submittedName>
</protein>
<dbReference type="RefSeq" id="WP_190346842.1">
    <property type="nucleotide sequence ID" value="NZ_JADEWB010000245.1"/>
</dbReference>
<dbReference type="EMBL" id="JADEWB010000245">
    <property type="protein sequence ID" value="MBE9239008.1"/>
    <property type="molecule type" value="Genomic_DNA"/>
</dbReference>
<gene>
    <name evidence="1" type="ORF">IQ227_24050</name>
</gene>
<accession>A0ABR9VKK2</accession>